<dbReference type="SUPFAM" id="SSF69593">
    <property type="entry name" value="Glycerol-3-phosphate (1)-acyltransferase"/>
    <property type="match status" value="1"/>
</dbReference>
<keyword evidence="4" id="KW-0444">Lipid biosynthesis</keyword>
<dbReference type="InterPro" id="IPR002123">
    <property type="entry name" value="Plipid/glycerol_acylTrfase"/>
</dbReference>
<dbReference type="SMART" id="SM00563">
    <property type="entry name" value="PlsC"/>
    <property type="match status" value="1"/>
</dbReference>
<keyword evidence="4" id="KW-1208">Phospholipid metabolism</keyword>
<dbReference type="PANTHER" id="PTHR10434">
    <property type="entry name" value="1-ACYL-SN-GLYCEROL-3-PHOSPHATE ACYLTRANSFERASE"/>
    <property type="match status" value="1"/>
</dbReference>
<dbReference type="GO" id="GO:0016020">
    <property type="term" value="C:membrane"/>
    <property type="evidence" value="ECO:0007669"/>
    <property type="project" value="InterPro"/>
</dbReference>
<reference evidence="6" key="1">
    <citation type="submission" date="2020-09" db="EMBL/GenBank/DDBJ databases">
        <title>A novel bacterium of genus Hazenella, isolated from South China Sea.</title>
        <authorList>
            <person name="Huang H."/>
            <person name="Mo K."/>
            <person name="Hu Y."/>
        </authorList>
    </citation>
    <scope>NUCLEOTIDE SEQUENCE</scope>
    <source>
        <strain evidence="6">IB182357</strain>
    </source>
</reference>
<dbReference type="Proteomes" id="UP000661691">
    <property type="component" value="Unassembled WGS sequence"/>
</dbReference>
<dbReference type="RefSeq" id="WP_191138294.1">
    <property type="nucleotide sequence ID" value="NZ_JACXAG020000001.1"/>
</dbReference>
<keyword evidence="7" id="KW-1185">Reference proteome</keyword>
<dbReference type="EMBL" id="JACXAH010000005">
    <property type="protein sequence ID" value="MBD1371643.1"/>
    <property type="molecule type" value="Genomic_DNA"/>
</dbReference>
<keyword evidence="4" id="KW-0594">Phospholipid biosynthesis</keyword>
<dbReference type="GO" id="GO:0006654">
    <property type="term" value="P:phosphatidic acid biosynthetic process"/>
    <property type="evidence" value="ECO:0007669"/>
    <property type="project" value="TreeGrafter"/>
</dbReference>
<evidence type="ECO:0000259" key="5">
    <source>
        <dbReference type="SMART" id="SM00563"/>
    </source>
</evidence>
<accession>A0A926NDV8</accession>
<dbReference type="EC" id="2.3.1.51" evidence="4"/>
<evidence type="ECO:0000313" key="6">
    <source>
        <dbReference type="EMBL" id="MBD1371643.1"/>
    </source>
</evidence>
<keyword evidence="2 4" id="KW-0808">Transferase</keyword>
<feature type="domain" description="Phospholipid/glycerol acyltransferase" evidence="5">
    <location>
        <begin position="34"/>
        <end position="146"/>
    </location>
</feature>
<evidence type="ECO:0000256" key="4">
    <source>
        <dbReference type="RuleBase" id="RU361267"/>
    </source>
</evidence>
<proteinExistence type="inferred from homology"/>
<dbReference type="InterPro" id="IPR004552">
    <property type="entry name" value="AGP_acyltrans"/>
</dbReference>
<dbReference type="PANTHER" id="PTHR10434:SF11">
    <property type="entry name" value="1-ACYL-SN-GLYCEROL-3-PHOSPHATE ACYLTRANSFERASE"/>
    <property type="match status" value="1"/>
</dbReference>
<sequence>MLYLFLHKLVRLTCRIIYRVHVIGLENVPKNGPVLICPNHISNFDPPVLASTLDRQIHFMAKAELFKVPLFGKLITQLGSYPVERGNGDNNAIQQSIRILAQNKVVTIFPEGTRSKTGVLKEGKTGAAQIALASGTPIIPTAIISNYRLFGPVWIIFCKPIQVENYGTARELNEEVARLVTNDVMEAIRLSIQNAKVT</sequence>
<dbReference type="Pfam" id="PF01553">
    <property type="entry name" value="Acyltransferase"/>
    <property type="match status" value="1"/>
</dbReference>
<comment type="similarity">
    <text evidence="1 4">Belongs to the 1-acyl-sn-glycerol-3-phosphate acyltransferase family.</text>
</comment>
<evidence type="ECO:0000256" key="3">
    <source>
        <dbReference type="ARBA" id="ARBA00023315"/>
    </source>
</evidence>
<evidence type="ECO:0000313" key="7">
    <source>
        <dbReference type="Proteomes" id="UP000661691"/>
    </source>
</evidence>
<dbReference type="GO" id="GO:0003841">
    <property type="term" value="F:1-acylglycerol-3-phosphate O-acyltransferase activity"/>
    <property type="evidence" value="ECO:0007669"/>
    <property type="project" value="UniProtKB-UniRule"/>
</dbReference>
<keyword evidence="3 4" id="KW-0012">Acyltransferase</keyword>
<evidence type="ECO:0000256" key="1">
    <source>
        <dbReference type="ARBA" id="ARBA00008655"/>
    </source>
</evidence>
<comment type="caution">
    <text evidence="6">The sequence shown here is derived from an EMBL/GenBank/DDBJ whole genome shotgun (WGS) entry which is preliminary data.</text>
</comment>
<comment type="catalytic activity">
    <reaction evidence="4">
        <text>a 1-acyl-sn-glycero-3-phosphate + an acyl-CoA = a 1,2-diacyl-sn-glycero-3-phosphate + CoA</text>
        <dbReference type="Rhea" id="RHEA:19709"/>
        <dbReference type="ChEBI" id="CHEBI:57287"/>
        <dbReference type="ChEBI" id="CHEBI:57970"/>
        <dbReference type="ChEBI" id="CHEBI:58342"/>
        <dbReference type="ChEBI" id="CHEBI:58608"/>
        <dbReference type="EC" id="2.3.1.51"/>
    </reaction>
</comment>
<organism evidence="6 7">
    <name type="scientific">Polycladospora coralii</name>
    <dbReference type="NCBI Taxonomy" id="2771432"/>
    <lineage>
        <taxon>Bacteria</taxon>
        <taxon>Bacillati</taxon>
        <taxon>Bacillota</taxon>
        <taxon>Bacilli</taxon>
        <taxon>Bacillales</taxon>
        <taxon>Thermoactinomycetaceae</taxon>
        <taxon>Polycladospora</taxon>
    </lineage>
</organism>
<dbReference type="CDD" id="cd07989">
    <property type="entry name" value="LPLAT_AGPAT-like"/>
    <property type="match status" value="1"/>
</dbReference>
<gene>
    <name evidence="6" type="ORF">IC620_04635</name>
</gene>
<keyword evidence="4" id="KW-0443">Lipid metabolism</keyword>
<protein>
    <recommendedName>
        <fullName evidence="4">1-acyl-sn-glycerol-3-phosphate acyltransferase</fullName>
        <ecNumber evidence="4">2.3.1.51</ecNumber>
    </recommendedName>
</protein>
<name>A0A926NDV8_9BACL</name>
<dbReference type="NCBIfam" id="TIGR00530">
    <property type="entry name" value="AGP_acyltrn"/>
    <property type="match status" value="1"/>
</dbReference>
<comment type="domain">
    <text evidence="4">The HXXXXD motif is essential for acyltransferase activity and may constitute the binding site for the phosphate moiety of the glycerol-3-phosphate.</text>
</comment>
<evidence type="ECO:0000256" key="2">
    <source>
        <dbReference type="ARBA" id="ARBA00022679"/>
    </source>
</evidence>
<dbReference type="AlphaFoldDB" id="A0A926NDV8"/>